<feature type="region of interest" description="Disordered" evidence="1">
    <location>
        <begin position="1"/>
        <end position="25"/>
    </location>
</feature>
<evidence type="ECO:0000256" key="1">
    <source>
        <dbReference type="SAM" id="MobiDB-lite"/>
    </source>
</evidence>
<name>F4PSW0_CACFS</name>
<gene>
    <name evidence="2" type="ORF">DFA_00612</name>
</gene>
<reference evidence="3" key="1">
    <citation type="journal article" date="2011" name="Genome Res.">
        <title>Phylogeny-wide analysis of social amoeba genomes highlights ancient origins for complex intercellular communication.</title>
        <authorList>
            <person name="Heidel A.J."/>
            <person name="Lawal H.M."/>
            <person name="Felder M."/>
            <person name="Schilde C."/>
            <person name="Helps N.R."/>
            <person name="Tunggal B."/>
            <person name="Rivero F."/>
            <person name="John U."/>
            <person name="Schleicher M."/>
            <person name="Eichinger L."/>
            <person name="Platzer M."/>
            <person name="Noegel A.A."/>
            <person name="Schaap P."/>
            <person name="Gloeckner G."/>
        </authorList>
    </citation>
    <scope>NUCLEOTIDE SEQUENCE [LARGE SCALE GENOMIC DNA]</scope>
    <source>
        <strain evidence="3">SH3</strain>
    </source>
</reference>
<protein>
    <submittedName>
        <fullName evidence="2">Uncharacterized protein</fullName>
    </submittedName>
</protein>
<evidence type="ECO:0000313" key="2">
    <source>
        <dbReference type="EMBL" id="EGG20749.1"/>
    </source>
</evidence>
<accession>F4PSW0</accession>
<evidence type="ECO:0000313" key="3">
    <source>
        <dbReference type="Proteomes" id="UP000007797"/>
    </source>
</evidence>
<keyword evidence="3" id="KW-1185">Reference proteome</keyword>
<feature type="compositionally biased region" description="Polar residues" evidence="1">
    <location>
        <begin position="1"/>
        <end position="10"/>
    </location>
</feature>
<dbReference type="Proteomes" id="UP000007797">
    <property type="component" value="Unassembled WGS sequence"/>
</dbReference>
<sequence length="25" mass="2887">MDGFDSSTPTPKAERKRMCMNSLQR</sequence>
<organism evidence="2 3">
    <name type="scientific">Cavenderia fasciculata</name>
    <name type="common">Slime mold</name>
    <name type="synonym">Dictyostelium fasciculatum</name>
    <dbReference type="NCBI Taxonomy" id="261658"/>
    <lineage>
        <taxon>Eukaryota</taxon>
        <taxon>Amoebozoa</taxon>
        <taxon>Evosea</taxon>
        <taxon>Eumycetozoa</taxon>
        <taxon>Dictyostelia</taxon>
        <taxon>Acytosteliales</taxon>
        <taxon>Cavenderiaceae</taxon>
        <taxon>Cavenderia</taxon>
    </lineage>
</organism>
<dbReference type="AlphaFoldDB" id="F4PSW0"/>
<dbReference type="EMBL" id="GL883010">
    <property type="protein sequence ID" value="EGG20749.1"/>
    <property type="molecule type" value="Genomic_DNA"/>
</dbReference>
<dbReference type="KEGG" id="dfa:DFA_00612"/>
<proteinExistence type="predicted"/>